<keyword evidence="4 5" id="KW-0720">Serine protease</keyword>
<dbReference type="RefSeq" id="WP_091465981.1">
    <property type="nucleotide sequence ID" value="NZ_FOEI01000002.1"/>
</dbReference>
<keyword evidence="3 5" id="KW-0378">Hydrolase</keyword>
<dbReference type="InterPro" id="IPR029045">
    <property type="entry name" value="ClpP/crotonase-like_dom_sf"/>
</dbReference>
<dbReference type="CDD" id="cd07560">
    <property type="entry name" value="Peptidase_S41_CPP"/>
    <property type="match status" value="1"/>
</dbReference>
<dbReference type="STRING" id="1299341.SAMN05444005_102156"/>
<proteinExistence type="inferred from homology"/>
<dbReference type="GO" id="GO:0004175">
    <property type="term" value="F:endopeptidase activity"/>
    <property type="evidence" value="ECO:0007669"/>
    <property type="project" value="TreeGrafter"/>
</dbReference>
<accession>A0A1H9AI21</accession>
<sequence>MSKHNSKYYIFIPVIIALSFAGGLLFGDKINILKNARIGSKTEGKIKLNKLLDFIDNEYVDDVNTDSIVDLTVSGILEKLDPHSVYIPKEQAASVSENMEGNFVGIGVNFYMYKDTLTVIKPIPNGPSAKVGIKPGDRILFANNKQLFKKNYLSENLFPILKGEIGSKVDLLVYRKSEHKSFKVTVTRSLVPVKSVDVSTMVNSKMGYIKVNRFAETTYSEFHNAILSLKKKGMSELIVDLRGNGGGYLEMAVAMADEFLKDKELIVKTKNKKGAVDLSYATAKGSFETGRLFVLIDENSASASEVLAGAIQDNDRGTIVGRRSFGKGLVQREMKLDDGSAVRLTIARYYTPSGRSIQKPYEDKGEKYFNEFEKRYLNGELYEADSIKVADSLKFKTKRGRTVYGGGGIIPDVFVALNKNHNQEGLSLLLQSEIMSYYAFEKLDENRTFFSKFNSQQLKEELFKSDKYFNQFREYIANNGLMLSLANHKEEVLTYLYAEFSKQLFNDTSYYQITLPKDKMITKILDKQKHI</sequence>
<dbReference type="Gene3D" id="2.30.42.10">
    <property type="match status" value="1"/>
</dbReference>
<evidence type="ECO:0000256" key="5">
    <source>
        <dbReference type="RuleBase" id="RU004404"/>
    </source>
</evidence>
<dbReference type="SMART" id="SM00228">
    <property type="entry name" value="PDZ"/>
    <property type="match status" value="1"/>
</dbReference>
<dbReference type="GO" id="GO:0008236">
    <property type="term" value="F:serine-type peptidase activity"/>
    <property type="evidence" value="ECO:0007669"/>
    <property type="project" value="UniProtKB-KW"/>
</dbReference>
<name>A0A1H9AI21_9FLAO</name>
<dbReference type="Pfam" id="PF13180">
    <property type="entry name" value="PDZ_2"/>
    <property type="match status" value="1"/>
</dbReference>
<dbReference type="Gene3D" id="3.90.226.10">
    <property type="entry name" value="2-enoyl-CoA Hydratase, Chain A, domain 1"/>
    <property type="match status" value="1"/>
</dbReference>
<dbReference type="InterPro" id="IPR005151">
    <property type="entry name" value="Tail-specific_protease"/>
</dbReference>
<dbReference type="GO" id="GO:0006508">
    <property type="term" value="P:proteolysis"/>
    <property type="evidence" value="ECO:0007669"/>
    <property type="project" value="UniProtKB-KW"/>
</dbReference>
<dbReference type="SMART" id="SM00245">
    <property type="entry name" value="TSPc"/>
    <property type="match status" value="1"/>
</dbReference>
<dbReference type="PROSITE" id="PS50106">
    <property type="entry name" value="PDZ"/>
    <property type="match status" value="1"/>
</dbReference>
<dbReference type="InterPro" id="IPR001478">
    <property type="entry name" value="PDZ"/>
</dbReference>
<evidence type="ECO:0000256" key="6">
    <source>
        <dbReference type="SAM" id="Phobius"/>
    </source>
</evidence>
<dbReference type="InterPro" id="IPR004447">
    <property type="entry name" value="Peptidase_S41A"/>
</dbReference>
<dbReference type="OrthoDB" id="9812068at2"/>
<dbReference type="PANTHER" id="PTHR32060">
    <property type="entry name" value="TAIL-SPECIFIC PROTEASE"/>
    <property type="match status" value="1"/>
</dbReference>
<dbReference type="SUPFAM" id="SSF50156">
    <property type="entry name" value="PDZ domain-like"/>
    <property type="match status" value="1"/>
</dbReference>
<keyword evidence="6" id="KW-1133">Transmembrane helix</keyword>
<dbReference type="GO" id="GO:0030288">
    <property type="term" value="C:outer membrane-bounded periplasmic space"/>
    <property type="evidence" value="ECO:0007669"/>
    <property type="project" value="TreeGrafter"/>
</dbReference>
<gene>
    <name evidence="8" type="ORF">SAMN05444005_102156</name>
</gene>
<evidence type="ECO:0000256" key="4">
    <source>
        <dbReference type="ARBA" id="ARBA00022825"/>
    </source>
</evidence>
<dbReference type="PANTHER" id="PTHR32060:SF30">
    <property type="entry name" value="CARBOXY-TERMINAL PROCESSING PROTEASE CTPA"/>
    <property type="match status" value="1"/>
</dbReference>
<comment type="similarity">
    <text evidence="1 5">Belongs to the peptidase S41A family.</text>
</comment>
<evidence type="ECO:0000259" key="7">
    <source>
        <dbReference type="PROSITE" id="PS50106"/>
    </source>
</evidence>
<dbReference type="GO" id="GO:0007165">
    <property type="term" value="P:signal transduction"/>
    <property type="evidence" value="ECO:0007669"/>
    <property type="project" value="TreeGrafter"/>
</dbReference>
<evidence type="ECO:0000256" key="3">
    <source>
        <dbReference type="ARBA" id="ARBA00022801"/>
    </source>
</evidence>
<dbReference type="Pfam" id="PF03572">
    <property type="entry name" value="Peptidase_S41"/>
    <property type="match status" value="1"/>
</dbReference>
<evidence type="ECO:0000313" key="9">
    <source>
        <dbReference type="Proteomes" id="UP000198648"/>
    </source>
</evidence>
<evidence type="ECO:0000256" key="1">
    <source>
        <dbReference type="ARBA" id="ARBA00009179"/>
    </source>
</evidence>
<keyword evidence="9" id="KW-1185">Reference proteome</keyword>
<reference evidence="8 9" key="1">
    <citation type="submission" date="2016-10" db="EMBL/GenBank/DDBJ databases">
        <authorList>
            <person name="de Groot N.N."/>
        </authorList>
    </citation>
    <scope>NUCLEOTIDE SEQUENCE [LARGE SCALE GENOMIC DNA]</scope>
    <source>
        <strain evidence="8 9">DSM 27078</strain>
    </source>
</reference>
<evidence type="ECO:0000313" key="8">
    <source>
        <dbReference type="EMBL" id="SEP76131.1"/>
    </source>
</evidence>
<keyword evidence="2 5" id="KW-0645">Protease</keyword>
<dbReference type="Gene3D" id="3.30.750.44">
    <property type="match status" value="1"/>
</dbReference>
<keyword evidence="6" id="KW-0472">Membrane</keyword>
<feature type="transmembrane region" description="Helical" evidence="6">
    <location>
        <begin position="6"/>
        <end position="27"/>
    </location>
</feature>
<keyword evidence="6" id="KW-0812">Transmembrane</keyword>
<dbReference type="InterPro" id="IPR036034">
    <property type="entry name" value="PDZ_sf"/>
</dbReference>
<protein>
    <submittedName>
        <fullName evidence="8">Carboxyl-terminal processing protease</fullName>
    </submittedName>
</protein>
<feature type="domain" description="PDZ" evidence="7">
    <location>
        <begin position="92"/>
        <end position="147"/>
    </location>
</feature>
<dbReference type="SUPFAM" id="SSF52096">
    <property type="entry name" value="ClpP/crotonase"/>
    <property type="match status" value="1"/>
</dbReference>
<dbReference type="Proteomes" id="UP000198648">
    <property type="component" value="Unassembled WGS sequence"/>
</dbReference>
<organism evidence="8 9">
    <name type="scientific">Flavobacterium urocaniciphilum</name>
    <dbReference type="NCBI Taxonomy" id="1299341"/>
    <lineage>
        <taxon>Bacteria</taxon>
        <taxon>Pseudomonadati</taxon>
        <taxon>Bacteroidota</taxon>
        <taxon>Flavobacteriia</taxon>
        <taxon>Flavobacteriales</taxon>
        <taxon>Flavobacteriaceae</taxon>
        <taxon>Flavobacterium</taxon>
    </lineage>
</organism>
<dbReference type="EMBL" id="FOEI01000002">
    <property type="protein sequence ID" value="SEP76131.1"/>
    <property type="molecule type" value="Genomic_DNA"/>
</dbReference>
<dbReference type="AlphaFoldDB" id="A0A1H9AI21"/>
<evidence type="ECO:0000256" key="2">
    <source>
        <dbReference type="ARBA" id="ARBA00022670"/>
    </source>
</evidence>
<dbReference type="NCBIfam" id="TIGR00225">
    <property type="entry name" value="prc"/>
    <property type="match status" value="1"/>
</dbReference>